<dbReference type="PROSITE" id="PS50966">
    <property type="entry name" value="ZF_SWIM"/>
    <property type="match status" value="1"/>
</dbReference>
<evidence type="ECO:0000313" key="5">
    <source>
        <dbReference type="EMBL" id="KAE8145392.1"/>
    </source>
</evidence>
<feature type="domain" description="SWIM-type" evidence="4">
    <location>
        <begin position="149"/>
        <end position="182"/>
    </location>
</feature>
<evidence type="ECO:0000256" key="1">
    <source>
        <dbReference type="PROSITE-ProRule" id="PRU00175"/>
    </source>
</evidence>
<evidence type="ECO:0000256" key="2">
    <source>
        <dbReference type="SAM" id="MobiDB-lite"/>
    </source>
</evidence>
<feature type="compositionally biased region" description="Basic and acidic residues" evidence="2">
    <location>
        <begin position="87"/>
        <end position="98"/>
    </location>
</feature>
<dbReference type="SUPFAM" id="SSF57850">
    <property type="entry name" value="RING/U-box"/>
    <property type="match status" value="1"/>
</dbReference>
<dbReference type="Pfam" id="PF13639">
    <property type="entry name" value="zf-RING_2"/>
    <property type="match status" value="1"/>
</dbReference>
<gene>
    <name evidence="5" type="ORF">BDV25DRAFT_164767</name>
</gene>
<keyword evidence="1" id="KW-0479">Metal-binding</keyword>
<evidence type="ECO:0000259" key="3">
    <source>
        <dbReference type="PROSITE" id="PS50089"/>
    </source>
</evidence>
<feature type="region of interest" description="Disordered" evidence="2">
    <location>
        <begin position="1"/>
        <end position="52"/>
    </location>
</feature>
<evidence type="ECO:0000313" key="6">
    <source>
        <dbReference type="Proteomes" id="UP000325780"/>
    </source>
</evidence>
<reference evidence="5 6" key="1">
    <citation type="submission" date="2019-04" db="EMBL/GenBank/DDBJ databases">
        <title>Friends and foes A comparative genomics study of 23 Aspergillus species from section Flavi.</title>
        <authorList>
            <consortium name="DOE Joint Genome Institute"/>
            <person name="Kjaerbolling I."/>
            <person name="Vesth T."/>
            <person name="Frisvad J.C."/>
            <person name="Nybo J.L."/>
            <person name="Theobald S."/>
            <person name="Kildgaard S."/>
            <person name="Isbrandt T."/>
            <person name="Kuo A."/>
            <person name="Sato A."/>
            <person name="Lyhne E.K."/>
            <person name="Kogle M.E."/>
            <person name="Wiebenga A."/>
            <person name="Kun R.S."/>
            <person name="Lubbers R.J."/>
            <person name="Makela M.R."/>
            <person name="Barry K."/>
            <person name="Chovatia M."/>
            <person name="Clum A."/>
            <person name="Daum C."/>
            <person name="Haridas S."/>
            <person name="He G."/>
            <person name="LaButti K."/>
            <person name="Lipzen A."/>
            <person name="Mondo S."/>
            <person name="Riley R."/>
            <person name="Salamov A."/>
            <person name="Simmons B.A."/>
            <person name="Magnuson J.K."/>
            <person name="Henrissat B."/>
            <person name="Mortensen U.H."/>
            <person name="Larsen T.O."/>
            <person name="Devries R.P."/>
            <person name="Grigoriev I.V."/>
            <person name="Machida M."/>
            <person name="Baker S.E."/>
            <person name="Andersen M.R."/>
        </authorList>
    </citation>
    <scope>NUCLEOTIDE SEQUENCE [LARGE SCALE GENOMIC DNA]</scope>
    <source>
        <strain evidence="5 6">IBT 18842</strain>
    </source>
</reference>
<feature type="domain" description="RING-type" evidence="3">
    <location>
        <begin position="229"/>
        <end position="277"/>
    </location>
</feature>
<dbReference type="InterPro" id="IPR039903">
    <property type="entry name" value="Zswim2"/>
</dbReference>
<sequence length="341" mass="38586">MDIRKTRTSRQESTTSSYYNTSGSVSKRKRKVLEDTNATPTSVKRHRNGAVNQVAVPARSVEVIDLTRDSPPGPAEHVGSARRRTKKSPDGTAPERRARVFRKHPPKSYLERLARATTQRMFVVGHTVTGADDVPQMNFDIVGTTGNMYKTVIGKVPSCDCPDASSKGNQCKHICYVLDIVLKAPQHLQYQLAFLSTELREIFQASSLSREVSKSEDNGGRRKAIDGDCPICFMEFEPDKEEIIWCQAACGNNVHKTCFQQWASTQRTQGVRCVYCRSQWQMDTSDVNLEQLKRQGRTNAAGYTNVASQMGLSGRRDYSTYHPYWVSRQLFRYGSRRREND</sequence>
<evidence type="ECO:0000259" key="4">
    <source>
        <dbReference type="PROSITE" id="PS50966"/>
    </source>
</evidence>
<dbReference type="OrthoDB" id="2122982at2759"/>
<dbReference type="InterPro" id="IPR013083">
    <property type="entry name" value="Znf_RING/FYVE/PHD"/>
</dbReference>
<dbReference type="GO" id="GO:0061630">
    <property type="term" value="F:ubiquitin protein ligase activity"/>
    <property type="evidence" value="ECO:0007669"/>
    <property type="project" value="InterPro"/>
</dbReference>
<protein>
    <submittedName>
        <fullName evidence="5">RING finger domain-containing protein</fullName>
    </submittedName>
</protein>
<dbReference type="PANTHER" id="PTHR21540">
    <property type="entry name" value="RING FINGER AND SWIM DOMAIN-CONTAINING PROTEIN 2"/>
    <property type="match status" value="1"/>
</dbReference>
<dbReference type="EMBL" id="ML742350">
    <property type="protein sequence ID" value="KAE8145392.1"/>
    <property type="molecule type" value="Genomic_DNA"/>
</dbReference>
<keyword evidence="1" id="KW-0862">Zinc</keyword>
<name>A0A5N6TGC4_ASPAV</name>
<feature type="region of interest" description="Disordered" evidence="2">
    <location>
        <begin position="65"/>
        <end position="98"/>
    </location>
</feature>
<accession>A0A5N6TGC4</accession>
<organism evidence="5 6">
    <name type="scientific">Aspergillus avenaceus</name>
    <dbReference type="NCBI Taxonomy" id="36643"/>
    <lineage>
        <taxon>Eukaryota</taxon>
        <taxon>Fungi</taxon>
        <taxon>Dikarya</taxon>
        <taxon>Ascomycota</taxon>
        <taxon>Pezizomycotina</taxon>
        <taxon>Eurotiomycetes</taxon>
        <taxon>Eurotiomycetidae</taxon>
        <taxon>Eurotiales</taxon>
        <taxon>Aspergillaceae</taxon>
        <taxon>Aspergillus</taxon>
        <taxon>Aspergillus subgen. Circumdati</taxon>
    </lineage>
</organism>
<dbReference type="AlphaFoldDB" id="A0A5N6TGC4"/>
<dbReference type="InterPro" id="IPR001841">
    <property type="entry name" value="Znf_RING"/>
</dbReference>
<keyword evidence="6" id="KW-1185">Reference proteome</keyword>
<dbReference type="PROSITE" id="PS50089">
    <property type="entry name" value="ZF_RING_2"/>
    <property type="match status" value="1"/>
</dbReference>
<dbReference type="Proteomes" id="UP000325780">
    <property type="component" value="Unassembled WGS sequence"/>
</dbReference>
<dbReference type="GO" id="GO:0008270">
    <property type="term" value="F:zinc ion binding"/>
    <property type="evidence" value="ECO:0007669"/>
    <property type="project" value="UniProtKB-KW"/>
</dbReference>
<dbReference type="CDD" id="cd16494">
    <property type="entry name" value="RING-CH-C4HC3_ZSWM2"/>
    <property type="match status" value="1"/>
</dbReference>
<dbReference type="Gene3D" id="3.30.40.10">
    <property type="entry name" value="Zinc/RING finger domain, C3HC4 (zinc finger)"/>
    <property type="match status" value="1"/>
</dbReference>
<keyword evidence="1" id="KW-0863">Zinc-finger</keyword>
<dbReference type="PANTHER" id="PTHR21540:SF0">
    <property type="entry name" value="PHD FAMILY PROTEIN"/>
    <property type="match status" value="1"/>
</dbReference>
<feature type="compositionally biased region" description="Low complexity" evidence="2">
    <location>
        <begin position="11"/>
        <end position="25"/>
    </location>
</feature>
<proteinExistence type="predicted"/>
<dbReference type="InterPro" id="IPR007527">
    <property type="entry name" value="Znf_SWIM"/>
</dbReference>